<dbReference type="OrthoDB" id="4094030at2759"/>
<feature type="region of interest" description="Disordered" evidence="1">
    <location>
        <begin position="1040"/>
        <end position="1115"/>
    </location>
</feature>
<dbReference type="EMBL" id="CCBN010000012">
    <property type="protein sequence ID" value="CDO55709.1"/>
    <property type="molecule type" value="Genomic_DNA"/>
</dbReference>
<feature type="region of interest" description="Disordered" evidence="1">
    <location>
        <begin position="574"/>
        <end position="595"/>
    </location>
</feature>
<sequence>MGLFGKSKKQSISPVNSGSTSPSSPRAELRSHPGSPNTPHLSKSTRRASGFFDLSFSNESETVPPPPPVQLVHEPTAELSPIGKSALKAQKVSSFYESIPQISTAAGRRYPSSGSSTDVPPVLLKPPRLSMHKREPSDVDQTDFDDFDGVYTTEDANVARDSNNSLPEPKQQQEQAHQTLTHHEKKVNTRSSFIPPASSTQLNSPQMSNFNIPPQPTDNTKDNSPVASPASSRFLVSNLVQTSTVDPSASHSSQSPVTSPIEPQPKSVNIQPITIPHVSESLRPPINSPSATAAAIASASAKSNLKIGTVRVVESQQASVEYGTGGFYSGFEGFEGQEISAENSQSSSDDDDADGKHALGGHNPNNTSTQEHANIVNTINHVKSESDSSYVNVPGQNNDSDSLSSGVIVPRQPSPATDSLVESYSHIYSGLNFDDPVNESPTKTATENPVVSVSGTSHNTALVDSANNDYQHQRQASEFSQLSSTSSFISEYEDSKKHVYHPQPQRANAEVLDEGTGRLRASVVSTASSNILESSGGIPNFDTFSIADTLSFPRASGELSEREKALQETQAQLLEGGGNSNPHRSMPPLQRRSSHGRTLSTFMPGGSSANFRASHMDPPVNGQNGVYYPAPIPVELKLPPLLSKKNVEKAKIGRPISRRPGSMLQIGRLEFPAPPVWHVDNATAGDRQSFMSRRQSNASTLNAFERSAVERESVLSPSRSVFSKESKSESARSGEANQNAEASSLEREQHNEHEGNHPHGEHEDKRHSKQSHDDENPTTSGQAGSNEDEGSESVYNVTSPVEGRIGELRDDSWKREPSWQERRYSQSILAYYEDESDDDGIKSDAATIESDEEYQEDMLGADDDPESGETSKGSANPNDPANVKNSNIDDFAFTSFNPNNAITDRGLLAGSISYSSQLAPAVGIQPPSLIEELEMRKAGRKARLQRVYYDSTTGNAIATETIGNRGPDSEQLIRLPNSGHPLDNRHTKTLLELQHIAKQEYEEQKSYHHHLQVAVESDRMSRMGLSTSNLLASTPQPVFFDEEEGVDPNESLGARRARLKKKKLETQAEVTETLAERRARLKREKQAKKEQEQSNLIDVQPSPQLQPQQPEVVAT</sequence>
<feature type="region of interest" description="Disordered" evidence="1">
    <location>
        <begin position="333"/>
        <end position="370"/>
    </location>
</feature>
<reference evidence="2" key="1">
    <citation type="submission" date="2014-03" db="EMBL/GenBank/DDBJ databases">
        <authorList>
            <person name="Casaregola S."/>
        </authorList>
    </citation>
    <scope>NUCLEOTIDE SEQUENCE [LARGE SCALE GENOMIC DNA]</scope>
    <source>
        <strain evidence="2">CLIB 918</strain>
    </source>
</reference>
<feature type="compositionally biased region" description="Acidic residues" evidence="1">
    <location>
        <begin position="849"/>
        <end position="867"/>
    </location>
</feature>
<feature type="compositionally biased region" description="Low complexity" evidence="1">
    <location>
        <begin position="11"/>
        <end position="25"/>
    </location>
</feature>
<feature type="compositionally biased region" description="Polar residues" evidence="1">
    <location>
        <begin position="222"/>
        <end position="258"/>
    </location>
</feature>
<feature type="compositionally biased region" description="Polar residues" evidence="1">
    <location>
        <begin position="189"/>
        <end position="212"/>
    </location>
</feature>
<feature type="compositionally biased region" description="Low complexity" evidence="1">
    <location>
        <begin position="1100"/>
        <end position="1115"/>
    </location>
</feature>
<feature type="region of interest" description="Disordered" evidence="1">
    <location>
        <begin position="103"/>
        <end position="299"/>
    </location>
</feature>
<feature type="compositionally biased region" description="Polar residues" evidence="1">
    <location>
        <begin position="160"/>
        <end position="179"/>
    </location>
</feature>
<protein>
    <submittedName>
        <fullName evidence="2">Uncharacterized protein</fullName>
    </submittedName>
</protein>
<proteinExistence type="predicted"/>
<organism evidence="2 3">
    <name type="scientific">Geotrichum candidum</name>
    <name type="common">Oospora lactis</name>
    <name type="synonym">Dipodascus geotrichum</name>
    <dbReference type="NCBI Taxonomy" id="1173061"/>
    <lineage>
        <taxon>Eukaryota</taxon>
        <taxon>Fungi</taxon>
        <taxon>Dikarya</taxon>
        <taxon>Ascomycota</taxon>
        <taxon>Saccharomycotina</taxon>
        <taxon>Dipodascomycetes</taxon>
        <taxon>Dipodascales</taxon>
        <taxon>Dipodascaceae</taxon>
        <taxon>Geotrichum</taxon>
    </lineage>
</organism>
<evidence type="ECO:0000313" key="2">
    <source>
        <dbReference type="EMBL" id="CDO55709.1"/>
    </source>
</evidence>
<feature type="compositionally biased region" description="Basic and acidic residues" evidence="1">
    <location>
        <begin position="804"/>
        <end position="824"/>
    </location>
</feature>
<feature type="compositionally biased region" description="Polar residues" evidence="1">
    <location>
        <begin position="385"/>
        <end position="405"/>
    </location>
</feature>
<feature type="compositionally biased region" description="Acidic residues" evidence="1">
    <location>
        <begin position="138"/>
        <end position="148"/>
    </location>
</feature>
<accession>A0A0J9XE98</accession>
<name>A0A0J9XE98_GEOCN</name>
<feature type="compositionally biased region" description="Polar residues" evidence="1">
    <location>
        <begin position="691"/>
        <end position="702"/>
    </location>
</feature>
<dbReference type="Proteomes" id="UP000242525">
    <property type="component" value="Unassembled WGS sequence"/>
</dbReference>
<feature type="compositionally biased region" description="Low complexity" evidence="1">
    <location>
        <begin position="333"/>
        <end position="347"/>
    </location>
</feature>
<keyword evidence="3" id="KW-1185">Reference proteome</keyword>
<evidence type="ECO:0000256" key="1">
    <source>
        <dbReference type="SAM" id="MobiDB-lite"/>
    </source>
</evidence>
<comment type="caution">
    <text evidence="2">The sequence shown here is derived from an EMBL/GenBank/DDBJ whole genome shotgun (WGS) entry which is preliminary data.</text>
</comment>
<feature type="compositionally biased region" description="Basic and acidic residues" evidence="1">
    <location>
        <begin position="744"/>
        <end position="775"/>
    </location>
</feature>
<gene>
    <name evidence="2" type="ORF">BN980_GECA12s01187g</name>
</gene>
<feature type="region of interest" description="Disordered" evidence="1">
    <location>
        <begin position="691"/>
        <end position="885"/>
    </location>
</feature>
<dbReference type="AlphaFoldDB" id="A0A0J9XE98"/>
<feature type="compositionally biased region" description="Low complexity" evidence="1">
    <location>
        <begin position="288"/>
        <end position="299"/>
    </location>
</feature>
<feature type="region of interest" description="Disordered" evidence="1">
    <location>
        <begin position="1"/>
        <end position="77"/>
    </location>
</feature>
<feature type="region of interest" description="Disordered" evidence="1">
    <location>
        <begin position="385"/>
        <end position="418"/>
    </location>
</feature>
<feature type="compositionally biased region" description="Basic and acidic residues" evidence="1">
    <location>
        <begin position="722"/>
        <end position="732"/>
    </location>
</feature>
<evidence type="ECO:0000313" key="3">
    <source>
        <dbReference type="Proteomes" id="UP000242525"/>
    </source>
</evidence>
<feature type="compositionally biased region" description="Polar residues" evidence="1">
    <location>
        <begin position="868"/>
        <end position="885"/>
    </location>
</feature>